<dbReference type="EMBL" id="CP041692">
    <property type="protein sequence ID" value="QDP96068.1"/>
    <property type="molecule type" value="Genomic_DNA"/>
</dbReference>
<keyword evidence="1" id="KW-0805">Transcription regulation</keyword>
<evidence type="ECO:0000256" key="4">
    <source>
        <dbReference type="PROSITE-ProRule" id="PRU00335"/>
    </source>
</evidence>
<feature type="DNA-binding region" description="H-T-H motif" evidence="4">
    <location>
        <begin position="48"/>
        <end position="67"/>
    </location>
</feature>
<proteinExistence type="predicted"/>
<dbReference type="GO" id="GO:0003700">
    <property type="term" value="F:DNA-binding transcription factor activity"/>
    <property type="evidence" value="ECO:0007669"/>
    <property type="project" value="TreeGrafter"/>
</dbReference>
<dbReference type="SUPFAM" id="SSF46689">
    <property type="entry name" value="Homeodomain-like"/>
    <property type="match status" value="1"/>
</dbReference>
<dbReference type="KEGG" id="mik:FOE78_09315"/>
<protein>
    <submittedName>
        <fullName evidence="6">TetR/AcrR family transcriptional regulator</fullName>
    </submittedName>
</protein>
<dbReference type="Pfam" id="PF00440">
    <property type="entry name" value="TetR_N"/>
    <property type="match status" value="1"/>
</dbReference>
<dbReference type="InterPro" id="IPR050109">
    <property type="entry name" value="HTH-type_TetR-like_transc_reg"/>
</dbReference>
<dbReference type="PANTHER" id="PTHR30055:SF234">
    <property type="entry name" value="HTH-TYPE TRANSCRIPTIONAL REGULATOR BETI"/>
    <property type="match status" value="1"/>
</dbReference>
<gene>
    <name evidence="6" type="ORF">FOE78_09315</name>
</gene>
<evidence type="ECO:0000259" key="5">
    <source>
        <dbReference type="PROSITE" id="PS50977"/>
    </source>
</evidence>
<evidence type="ECO:0000256" key="1">
    <source>
        <dbReference type="ARBA" id="ARBA00023015"/>
    </source>
</evidence>
<sequence length="205" mass="22099">MRAVPVKPPVTRLRTVANPADPRYRRTRAQICDATRRLLEVTDVQRLTFGQVAAAADVNRSTVHQHYGSRHELVADALATDLAGLADALDRCPFDRSGGVPAELVEMFAAVEDQAAVLDRLSGTDRGLVGARLTELLADRLADRFAAGVRPAGFDDVPPVEHARYLAAGLVQLLLLPPSGASRPTPTQRATRAWRLIAPVSSAVR</sequence>
<evidence type="ECO:0000256" key="2">
    <source>
        <dbReference type="ARBA" id="ARBA00023125"/>
    </source>
</evidence>
<dbReference type="GO" id="GO:0000976">
    <property type="term" value="F:transcription cis-regulatory region binding"/>
    <property type="evidence" value="ECO:0007669"/>
    <property type="project" value="TreeGrafter"/>
</dbReference>
<evidence type="ECO:0000313" key="7">
    <source>
        <dbReference type="Proteomes" id="UP000319263"/>
    </source>
</evidence>
<accession>A0A516PY17</accession>
<name>A0A516PY17_9ACTN</name>
<dbReference type="PROSITE" id="PS50977">
    <property type="entry name" value="HTH_TETR_2"/>
    <property type="match status" value="1"/>
</dbReference>
<organism evidence="6 7">
    <name type="scientific">Microlunatus elymi</name>
    <dbReference type="NCBI Taxonomy" id="2596828"/>
    <lineage>
        <taxon>Bacteria</taxon>
        <taxon>Bacillati</taxon>
        <taxon>Actinomycetota</taxon>
        <taxon>Actinomycetes</taxon>
        <taxon>Propionibacteriales</taxon>
        <taxon>Propionibacteriaceae</taxon>
        <taxon>Microlunatus</taxon>
    </lineage>
</organism>
<keyword evidence="2 4" id="KW-0238">DNA-binding</keyword>
<feature type="domain" description="HTH tetR-type" evidence="5">
    <location>
        <begin position="25"/>
        <end position="85"/>
    </location>
</feature>
<evidence type="ECO:0000256" key="3">
    <source>
        <dbReference type="ARBA" id="ARBA00023163"/>
    </source>
</evidence>
<dbReference type="InterPro" id="IPR009057">
    <property type="entry name" value="Homeodomain-like_sf"/>
</dbReference>
<dbReference type="Proteomes" id="UP000319263">
    <property type="component" value="Chromosome"/>
</dbReference>
<reference evidence="6 7" key="1">
    <citation type="submission" date="2019-07" db="EMBL/GenBank/DDBJ databases">
        <title>Microlunatus dokdonensis sp. nov. isolated from the rhizospheric soil of the wild plant Elymus tsukushiensis.</title>
        <authorList>
            <person name="Ghim S.-Y."/>
            <person name="Hwang Y.-J."/>
            <person name="Son J.-S."/>
            <person name="Shin J.-H."/>
        </authorList>
    </citation>
    <scope>NUCLEOTIDE SEQUENCE [LARGE SCALE GENOMIC DNA]</scope>
    <source>
        <strain evidence="6 7">KUDC0627</strain>
    </source>
</reference>
<dbReference type="Gene3D" id="1.10.357.10">
    <property type="entry name" value="Tetracycline Repressor, domain 2"/>
    <property type="match status" value="1"/>
</dbReference>
<dbReference type="PANTHER" id="PTHR30055">
    <property type="entry name" value="HTH-TYPE TRANSCRIPTIONAL REGULATOR RUTR"/>
    <property type="match status" value="1"/>
</dbReference>
<dbReference type="AlphaFoldDB" id="A0A516PY17"/>
<evidence type="ECO:0000313" key="6">
    <source>
        <dbReference type="EMBL" id="QDP96068.1"/>
    </source>
</evidence>
<keyword evidence="3" id="KW-0804">Transcription</keyword>
<dbReference type="OrthoDB" id="8654052at2"/>
<keyword evidence="7" id="KW-1185">Reference proteome</keyword>
<dbReference type="InterPro" id="IPR001647">
    <property type="entry name" value="HTH_TetR"/>
</dbReference>